<dbReference type="AlphaFoldDB" id="A0A290Z525"/>
<protein>
    <submittedName>
        <fullName evidence="1">Uncharacterized protein</fullName>
    </submittedName>
</protein>
<name>A0A290Z525_9PSEU</name>
<dbReference type="Proteomes" id="UP000218505">
    <property type="component" value="Chromosome"/>
</dbReference>
<evidence type="ECO:0000313" key="2">
    <source>
        <dbReference type="Proteomes" id="UP000218505"/>
    </source>
</evidence>
<proteinExistence type="predicted"/>
<organism evidence="1 2">
    <name type="scientific">Actinosynnema pretiosum</name>
    <dbReference type="NCBI Taxonomy" id="42197"/>
    <lineage>
        <taxon>Bacteria</taxon>
        <taxon>Bacillati</taxon>
        <taxon>Actinomycetota</taxon>
        <taxon>Actinomycetes</taxon>
        <taxon>Pseudonocardiales</taxon>
        <taxon>Pseudonocardiaceae</taxon>
        <taxon>Actinosynnema</taxon>
    </lineage>
</organism>
<keyword evidence="2" id="KW-1185">Reference proteome</keyword>
<accession>A0A290Z525</accession>
<dbReference type="EMBL" id="CP023445">
    <property type="protein sequence ID" value="ATE54079.1"/>
    <property type="molecule type" value="Genomic_DNA"/>
</dbReference>
<dbReference type="RefSeq" id="WP_096493001.1">
    <property type="nucleotide sequence ID" value="NZ_CP023445.1"/>
</dbReference>
<gene>
    <name evidence="1" type="ORF">CNX65_12890</name>
</gene>
<reference evidence="1" key="1">
    <citation type="submission" date="2017-09" db="EMBL/GenBank/DDBJ databases">
        <title>Complete Genome Sequence of ansamitocin-producing Bacterium Actinosynnema pretiosum X47.</title>
        <authorList>
            <person name="Cao G."/>
            <person name="Zong G."/>
            <person name="Zhong C."/>
            <person name="Fu J."/>
        </authorList>
    </citation>
    <scope>NUCLEOTIDE SEQUENCE [LARGE SCALE GENOMIC DNA]</scope>
    <source>
        <strain evidence="1">X47</strain>
    </source>
</reference>
<dbReference type="InterPro" id="IPR013207">
    <property type="entry name" value="LGFP"/>
</dbReference>
<sequence>MGRSSDDDDQTYRVHNVVRGDVSGPVVQAGRIEGGLTLHGGGLQPPPRPRRLVEPHEVLDLPDAEARRALLDNRDRTFLARAADHDPDRTVELLASLGDDQRDSVLRRTRDLPGWLTELTAALADLEAVARTWRGYLGAPVDLVHREGPSPHGTTGYGLRFERGAALWCADSGPRVLMEGVHALHRAQGGASGWLGFPLADELSVTSPHGTDGCAQRFQGGTAYQAGDRAFAVRDTTGALFERYGFPLGSPLRDGSGWVQEFEGGRVRQH</sequence>
<dbReference type="Pfam" id="PF08310">
    <property type="entry name" value="LGFP"/>
    <property type="match status" value="1"/>
</dbReference>
<dbReference type="KEGG" id="apre:CNX65_12890"/>
<evidence type="ECO:0000313" key="1">
    <source>
        <dbReference type="EMBL" id="ATE54079.1"/>
    </source>
</evidence>